<dbReference type="SUPFAM" id="SSF55073">
    <property type="entry name" value="Nucleotide cyclase"/>
    <property type="match status" value="1"/>
</dbReference>
<dbReference type="PANTHER" id="PTHR43433">
    <property type="entry name" value="HYDROLASE, ALPHA/BETA FOLD FAMILY PROTEIN"/>
    <property type="match status" value="1"/>
</dbReference>
<feature type="domain" description="Guanylate cyclase" evidence="1">
    <location>
        <begin position="307"/>
        <end position="414"/>
    </location>
</feature>
<evidence type="ECO:0000313" key="2">
    <source>
        <dbReference type="EMBL" id="MBB6411282.1"/>
    </source>
</evidence>
<proteinExistence type="predicted"/>
<accession>A0A841PM96</accession>
<dbReference type="InterPro" id="IPR029787">
    <property type="entry name" value="Nucleotide_cyclase"/>
</dbReference>
<dbReference type="Pfam" id="PF00561">
    <property type="entry name" value="Abhydrolase_1"/>
    <property type="match status" value="1"/>
</dbReference>
<organism evidence="2 3">
    <name type="scientific">Mesorhizobium sangaii</name>
    <dbReference type="NCBI Taxonomy" id="505389"/>
    <lineage>
        <taxon>Bacteria</taxon>
        <taxon>Pseudomonadati</taxon>
        <taxon>Pseudomonadota</taxon>
        <taxon>Alphaproteobacteria</taxon>
        <taxon>Hyphomicrobiales</taxon>
        <taxon>Phyllobacteriaceae</taxon>
        <taxon>Mesorhizobium</taxon>
    </lineage>
</organism>
<dbReference type="GO" id="GO:0035556">
    <property type="term" value="P:intracellular signal transduction"/>
    <property type="evidence" value="ECO:0007669"/>
    <property type="project" value="InterPro"/>
</dbReference>
<dbReference type="PROSITE" id="PS50125">
    <property type="entry name" value="GUANYLATE_CYCLASE_2"/>
    <property type="match status" value="1"/>
</dbReference>
<protein>
    <submittedName>
        <fullName evidence="2">Pimeloyl-ACP methyl ester carboxylesterase</fullName>
    </submittedName>
</protein>
<dbReference type="CDD" id="cd07302">
    <property type="entry name" value="CHD"/>
    <property type="match status" value="1"/>
</dbReference>
<dbReference type="AlphaFoldDB" id="A0A841PM96"/>
<dbReference type="Gene3D" id="3.30.70.1230">
    <property type="entry name" value="Nucleotide cyclase"/>
    <property type="match status" value="1"/>
</dbReference>
<dbReference type="Gene3D" id="3.40.50.1820">
    <property type="entry name" value="alpha/beta hydrolase"/>
    <property type="match status" value="1"/>
</dbReference>
<dbReference type="GO" id="GO:0009190">
    <property type="term" value="P:cyclic nucleotide biosynthetic process"/>
    <property type="evidence" value="ECO:0007669"/>
    <property type="project" value="InterPro"/>
</dbReference>
<dbReference type="InterPro" id="IPR001054">
    <property type="entry name" value="A/G_cyclase"/>
</dbReference>
<dbReference type="Pfam" id="PF00211">
    <property type="entry name" value="Guanylate_cyc"/>
    <property type="match status" value="1"/>
</dbReference>
<dbReference type="InterPro" id="IPR000073">
    <property type="entry name" value="AB_hydrolase_1"/>
</dbReference>
<dbReference type="RefSeq" id="WP_246461646.1">
    <property type="nucleotide sequence ID" value="NZ_JACHEF010000003.1"/>
</dbReference>
<gene>
    <name evidence="2" type="ORF">HNQ71_003956</name>
</gene>
<dbReference type="PANTHER" id="PTHR43433:SF8">
    <property type="entry name" value="BIFUNCTIONAL LIPASE_ADENYLATE CYCLASE LIPJ"/>
    <property type="match status" value="1"/>
</dbReference>
<dbReference type="GO" id="GO:0004016">
    <property type="term" value="F:adenylate cyclase activity"/>
    <property type="evidence" value="ECO:0007669"/>
    <property type="project" value="UniProtKB-ARBA"/>
</dbReference>
<name>A0A841PM96_9HYPH</name>
<dbReference type="SMART" id="SM00044">
    <property type="entry name" value="CYCc"/>
    <property type="match status" value="1"/>
</dbReference>
<keyword evidence="3" id="KW-1185">Reference proteome</keyword>
<dbReference type="EMBL" id="JACHEF010000003">
    <property type="protein sequence ID" value="MBB6411282.1"/>
    <property type="molecule type" value="Genomic_DNA"/>
</dbReference>
<evidence type="ECO:0000313" key="3">
    <source>
        <dbReference type="Proteomes" id="UP000556329"/>
    </source>
</evidence>
<evidence type="ECO:0000259" key="1">
    <source>
        <dbReference type="PROSITE" id="PS50125"/>
    </source>
</evidence>
<comment type="caution">
    <text evidence="2">The sequence shown here is derived from an EMBL/GenBank/DDBJ whole genome shotgun (WGS) entry which is preliminary data.</text>
</comment>
<reference evidence="2 3" key="1">
    <citation type="submission" date="2020-08" db="EMBL/GenBank/DDBJ databases">
        <title>Genomic Encyclopedia of Type Strains, Phase IV (KMG-IV): sequencing the most valuable type-strain genomes for metagenomic binning, comparative biology and taxonomic classification.</title>
        <authorList>
            <person name="Goeker M."/>
        </authorList>
    </citation>
    <scope>NUCLEOTIDE SEQUENCE [LARGE SCALE GENOMIC DNA]</scope>
    <source>
        <strain evidence="2 3">DSM 100039</strain>
    </source>
</reference>
<dbReference type="SUPFAM" id="SSF53474">
    <property type="entry name" value="alpha/beta-Hydrolases"/>
    <property type="match status" value="1"/>
</dbReference>
<dbReference type="InterPro" id="IPR050471">
    <property type="entry name" value="AB_hydrolase"/>
</dbReference>
<dbReference type="InterPro" id="IPR029058">
    <property type="entry name" value="AB_hydrolase_fold"/>
</dbReference>
<dbReference type="Proteomes" id="UP000556329">
    <property type="component" value="Unassembled WGS sequence"/>
</dbReference>
<dbReference type="PRINTS" id="PR00111">
    <property type="entry name" value="ABHYDROLASE"/>
</dbReference>
<sequence length="461" mass="50531">MIAYLQSTVEIGFVSGIRTAMAPRTQYAKCGNLSIAYQVLGDGPIDLVYAQGWVSHLEYAWESPDYARFFRRLANFSRLIRFDRRGMGLSDRDVGPATIEERVDDIRAVMDAAGSERAALLGVSEGGYMAAMFAATHPERTAALILCGSYARQSWAPDYPWGITLEDRDAWNTLMEENWGEPFELDQAAPSMAKDEAARSWFGAYLRYSASPGAVRALNDLSFEVDIRGVLPSVQVPTLVLHRSGDRWHSVPEAQYLADHIPGAKLVVLPGDDHLPWWGDQERLVGEVQEFLTGTRNSPPSERVLLTVLVTDIVGSTEKLAAIGDLKWKETLQAHDGVVRRELKNFGGQEVNRTGDGFVLAFTGPTRAIQCARAIIQELSRLGLTMRAGLHTGECERRETDLSGLAVHVASRICSNASPGSILVSNTVKDLVVGSGIGFIDQGMYSLKGVPGEWSLFAVVE</sequence>